<dbReference type="PANTHER" id="PTHR22550">
    <property type="entry name" value="SPORE GERMINATION PROTEIN"/>
    <property type="match status" value="1"/>
</dbReference>
<reference evidence="4 5" key="1">
    <citation type="submission" date="2018-07" db="EMBL/GenBank/DDBJ databases">
        <title>Genomic Encyclopedia of Type Strains, Phase III (KMG-III): the genomes of soil and plant-associated and newly described type strains.</title>
        <authorList>
            <person name="Whitman W."/>
        </authorList>
    </citation>
    <scope>NUCLEOTIDE SEQUENCE [LARGE SCALE GENOMIC DNA]</scope>
    <source>
        <strain evidence="4 5">CECT 8236</strain>
    </source>
</reference>
<comment type="caution">
    <text evidence="4">The sequence shown here is derived from an EMBL/GenBank/DDBJ whole genome shotgun (WGS) entry which is preliminary data.</text>
</comment>
<feature type="transmembrane region" description="Helical" evidence="3">
    <location>
        <begin position="313"/>
        <end position="330"/>
    </location>
</feature>
<dbReference type="InterPro" id="IPR050768">
    <property type="entry name" value="UPF0353/GerABKA_families"/>
</dbReference>
<protein>
    <submittedName>
        <fullName evidence="4">GerA spore germination protein</fullName>
    </submittedName>
</protein>
<comment type="similarity">
    <text evidence="1">Belongs to the GerABKA family.</text>
</comment>
<evidence type="ECO:0000313" key="5">
    <source>
        <dbReference type="Proteomes" id="UP000256869"/>
    </source>
</evidence>
<dbReference type="PIRSF" id="PIRSF005690">
    <property type="entry name" value="GerBA"/>
    <property type="match status" value="1"/>
</dbReference>
<dbReference type="InterPro" id="IPR004995">
    <property type="entry name" value="Spore_Ger"/>
</dbReference>
<proteinExistence type="inferred from homology"/>
<feature type="transmembrane region" description="Helical" evidence="3">
    <location>
        <begin position="367"/>
        <end position="385"/>
    </location>
</feature>
<evidence type="ECO:0000256" key="1">
    <source>
        <dbReference type="ARBA" id="ARBA00005278"/>
    </source>
</evidence>
<dbReference type="PANTHER" id="PTHR22550:SF5">
    <property type="entry name" value="LEUCINE ZIPPER PROTEIN 4"/>
    <property type="match status" value="1"/>
</dbReference>
<sequence>MVPFLQEMKTRLGDNDDFIVQRVFLLDSPVILMGFKSMLDFVQTKSNLLEYIEQSFPEGKTIDEVIKQLSNSGTIGIEEAISAITAGNLLIYDEKTKQRAIVNPVSRLLTRSIESPTTENILHGGISSFNEDIDTNIGMMRKQFNSSHLETKLYSCGSMQKSRLAVLYIKDQIDMKLVKQVVSKIESNLDKELNHTQDVSKMMGFYSKELIPKFNTTELPQEAVNALRKGRIVLFLDRLPFALVLPSLLWDMFIHDNDKNLPPPITVALRMLRLLGVLVTLIMPGLYVALVSVNPEVLRIELALSIAQSREGVPYPAFIEIVLMLIVLEMTLEASVRLPASIGPTVTMVGGIILGQAVVTAQLVSNLLIIILAVTTIANSTVVGVQNSLAIRFFKYVIVVLASIFGVFGIVSAVVFVCAYLAGVNTFGISYLYIPRTEKVGGNHE</sequence>
<organism evidence="4 5">
    <name type="scientific">Cohnella lupini</name>
    <dbReference type="NCBI Taxonomy" id="1294267"/>
    <lineage>
        <taxon>Bacteria</taxon>
        <taxon>Bacillati</taxon>
        <taxon>Bacillota</taxon>
        <taxon>Bacilli</taxon>
        <taxon>Bacillales</taxon>
        <taxon>Paenibacillaceae</taxon>
        <taxon>Cohnella</taxon>
    </lineage>
</organism>
<dbReference type="EMBL" id="QRDY01000011">
    <property type="protein sequence ID" value="RED57242.1"/>
    <property type="molecule type" value="Genomic_DNA"/>
</dbReference>
<feature type="transmembrane region" description="Helical" evidence="3">
    <location>
        <begin position="342"/>
        <end position="361"/>
    </location>
</feature>
<keyword evidence="3" id="KW-0812">Transmembrane</keyword>
<dbReference type="OrthoDB" id="1726708at2"/>
<name>A0A3D9I657_9BACL</name>
<dbReference type="Pfam" id="PF03323">
    <property type="entry name" value="GerA"/>
    <property type="match status" value="1"/>
</dbReference>
<dbReference type="GO" id="GO:0016020">
    <property type="term" value="C:membrane"/>
    <property type="evidence" value="ECO:0007669"/>
    <property type="project" value="InterPro"/>
</dbReference>
<gene>
    <name evidence="4" type="ORF">DFP95_111157</name>
</gene>
<keyword evidence="5" id="KW-1185">Reference proteome</keyword>
<dbReference type="Proteomes" id="UP000256869">
    <property type="component" value="Unassembled WGS sequence"/>
</dbReference>
<keyword evidence="2 3" id="KW-0472">Membrane</keyword>
<accession>A0A3D9I657</accession>
<feature type="transmembrane region" description="Helical" evidence="3">
    <location>
        <begin position="232"/>
        <end position="250"/>
    </location>
</feature>
<dbReference type="AlphaFoldDB" id="A0A3D9I657"/>
<dbReference type="RefSeq" id="WP_115994135.1">
    <property type="nucleotide sequence ID" value="NZ_QRDY01000011.1"/>
</dbReference>
<feature type="transmembrane region" description="Helical" evidence="3">
    <location>
        <begin position="397"/>
        <end position="422"/>
    </location>
</feature>
<evidence type="ECO:0000313" key="4">
    <source>
        <dbReference type="EMBL" id="RED57242.1"/>
    </source>
</evidence>
<keyword evidence="3" id="KW-1133">Transmembrane helix</keyword>
<feature type="transmembrane region" description="Helical" evidence="3">
    <location>
        <begin position="271"/>
        <end position="293"/>
    </location>
</feature>
<dbReference type="GO" id="GO:0009847">
    <property type="term" value="P:spore germination"/>
    <property type="evidence" value="ECO:0007669"/>
    <property type="project" value="InterPro"/>
</dbReference>
<evidence type="ECO:0000256" key="3">
    <source>
        <dbReference type="SAM" id="Phobius"/>
    </source>
</evidence>
<evidence type="ECO:0000256" key="2">
    <source>
        <dbReference type="ARBA" id="ARBA00023136"/>
    </source>
</evidence>